<feature type="domain" description="DUF1214" evidence="1">
    <location>
        <begin position="81"/>
        <end position="189"/>
    </location>
</feature>
<dbReference type="Gene3D" id="2.60.120.600">
    <property type="entry name" value="Domain of unknown function DUF1214, C-terminal domain"/>
    <property type="match status" value="1"/>
</dbReference>
<gene>
    <name evidence="2" type="ORF">BWY41_02093</name>
</gene>
<comment type="caution">
    <text evidence="2">The sequence shown here is derived from an EMBL/GenBank/DDBJ whole genome shotgun (WGS) entry which is preliminary data.</text>
</comment>
<evidence type="ECO:0000259" key="1">
    <source>
        <dbReference type="Pfam" id="PF06742"/>
    </source>
</evidence>
<dbReference type="InterPro" id="IPR037049">
    <property type="entry name" value="DUF1214_C_sf"/>
</dbReference>
<dbReference type="PANTHER" id="PTHR36509:SF2">
    <property type="entry name" value="BLL3101 PROTEIN"/>
    <property type="match status" value="1"/>
</dbReference>
<dbReference type="AlphaFoldDB" id="A0A1V5SIW4"/>
<proteinExistence type="predicted"/>
<dbReference type="PANTHER" id="PTHR36509">
    <property type="entry name" value="BLL3101 PROTEIN"/>
    <property type="match status" value="1"/>
</dbReference>
<dbReference type="Proteomes" id="UP000485569">
    <property type="component" value="Unassembled WGS sequence"/>
</dbReference>
<organism evidence="2">
    <name type="scientific">Candidatus Atribacter allofermentans</name>
    <dbReference type="NCBI Taxonomy" id="1852833"/>
    <lineage>
        <taxon>Bacteria</taxon>
        <taxon>Pseudomonadati</taxon>
        <taxon>Atribacterota</taxon>
        <taxon>Atribacteria</taxon>
        <taxon>Atribacterales</taxon>
        <taxon>Atribacteraceae</taxon>
        <taxon>Atribacter</taxon>
    </lineage>
</organism>
<dbReference type="InterPro" id="IPR010621">
    <property type="entry name" value="DUF1214"/>
</dbReference>
<dbReference type="SUPFAM" id="SSF160935">
    <property type="entry name" value="VPA0735-like"/>
    <property type="match status" value="1"/>
</dbReference>
<dbReference type="Pfam" id="PF06742">
    <property type="entry name" value="DUF1214"/>
    <property type="match status" value="1"/>
</dbReference>
<dbReference type="EMBL" id="MWBQ01000213">
    <property type="protein sequence ID" value="OQA54417.1"/>
    <property type="molecule type" value="Genomic_DNA"/>
</dbReference>
<reference evidence="2" key="1">
    <citation type="submission" date="2017-02" db="EMBL/GenBank/DDBJ databases">
        <title>Delving into the versatile metabolic prowess of the omnipresent phylum Bacteroidetes.</title>
        <authorList>
            <person name="Nobu M.K."/>
            <person name="Mei R."/>
            <person name="Narihiro T."/>
            <person name="Kuroda K."/>
            <person name="Liu W.-T."/>
        </authorList>
    </citation>
    <scope>NUCLEOTIDE SEQUENCE</scope>
    <source>
        <strain evidence="2">ADurb.Bin276</strain>
    </source>
</reference>
<evidence type="ECO:0000313" key="2">
    <source>
        <dbReference type="EMBL" id="OQA54417.1"/>
    </source>
</evidence>
<accession>A0A1V5SIW4</accession>
<sequence>MSKIGIIPGKLLDFKSLDQNIQEVLNQAAKDALKAIGEQSPVPVVNNWRYITTFMGSYGTSYMMRAVIALTGLGANLPEDSVYAVTYRDCNNEYFNGSKNYIIHFEKDMTPPANAFWSLIIYDSSGYIVENPINRYSLNSKQNLMKFNPDGSLDIYLQNSSPGAEWESNWLPVPPSGLFNVTLRIYWPKRDALDGTWILPKVYPR</sequence>
<protein>
    <recommendedName>
        <fullName evidence="1">DUF1214 domain-containing protein</fullName>
    </recommendedName>
</protein>
<name>A0A1V5SIW4_9BACT</name>